<organism evidence="2 3">
    <name type="scientific">Alicyclobacillus acidocaldarius (strain Tc-4-1)</name>
    <name type="common">Bacillus acidocaldarius</name>
    <dbReference type="NCBI Taxonomy" id="1048834"/>
    <lineage>
        <taxon>Bacteria</taxon>
        <taxon>Bacillati</taxon>
        <taxon>Bacillota</taxon>
        <taxon>Bacilli</taxon>
        <taxon>Bacillales</taxon>
        <taxon>Alicyclobacillaceae</taxon>
        <taxon>Alicyclobacillus</taxon>
    </lineage>
</organism>
<dbReference type="EMBL" id="CP002902">
    <property type="protein sequence ID" value="AEJ42173.1"/>
    <property type="molecule type" value="Genomic_DNA"/>
</dbReference>
<proteinExistence type="predicted"/>
<reference evidence="2 3" key="1">
    <citation type="journal article" date="2011" name="J. Bacteriol.">
        <title>Complete Genome Sequence of Alicyclobacillus acidocaldarius Strain Tc-4-1.</title>
        <authorList>
            <person name="Chen Y."/>
            <person name="He Y."/>
            <person name="Zhang B."/>
            <person name="Yang J."/>
            <person name="Li W."/>
            <person name="Dong Z."/>
            <person name="Hu S."/>
        </authorList>
    </citation>
    <scope>NUCLEOTIDE SEQUENCE [LARGE SCALE GENOMIC DNA]</scope>
    <source>
        <strain evidence="2 3">Tc-4-1</strain>
    </source>
</reference>
<dbReference type="PATRIC" id="fig|1048834.4.peg.181"/>
<evidence type="ECO:0000256" key="1">
    <source>
        <dbReference type="SAM" id="MobiDB-lite"/>
    </source>
</evidence>
<dbReference type="KEGG" id="aad:TC41_0195"/>
<gene>
    <name evidence="2" type="ordered locus">TC41_0195</name>
</gene>
<sequence length="37" mass="4443">MEEQITSFFGFVRIETKSTQQRRSRPSSNEIAEEYEM</sequence>
<dbReference type="AlphaFoldDB" id="F8IJ22"/>
<evidence type="ECO:0000313" key="2">
    <source>
        <dbReference type="EMBL" id="AEJ42173.1"/>
    </source>
</evidence>
<dbReference type="Proteomes" id="UP000000292">
    <property type="component" value="Chromosome"/>
</dbReference>
<protein>
    <submittedName>
        <fullName evidence="2">Uncharacterized protein</fullName>
    </submittedName>
</protein>
<reference evidence="3" key="2">
    <citation type="submission" date="2011-06" db="EMBL/GenBank/DDBJ databases">
        <title>The complete genome sequence of Alicyclobacillus acidocaldarius sp. Tc-4-1.</title>
        <authorList>
            <person name="Chen Y."/>
            <person name="He Y."/>
            <person name="Dong Z."/>
            <person name="Hu S."/>
        </authorList>
    </citation>
    <scope>NUCLEOTIDE SEQUENCE [LARGE SCALE GENOMIC DNA]</scope>
    <source>
        <strain evidence="3">Tc-4-1</strain>
    </source>
</reference>
<dbReference type="HOGENOM" id="CLU_3339200_0_0_9"/>
<evidence type="ECO:0000313" key="3">
    <source>
        <dbReference type="Proteomes" id="UP000000292"/>
    </source>
</evidence>
<feature type="region of interest" description="Disordered" evidence="1">
    <location>
        <begin position="16"/>
        <end position="37"/>
    </location>
</feature>
<accession>F8IJ22</accession>
<name>F8IJ22_ALIAT</name>